<dbReference type="EMBL" id="NCKW01008691">
    <property type="protein sequence ID" value="POM67764.1"/>
    <property type="molecule type" value="Genomic_DNA"/>
</dbReference>
<dbReference type="Proteomes" id="UP000237271">
    <property type="component" value="Unassembled WGS sequence"/>
</dbReference>
<dbReference type="SUPFAM" id="SSF49503">
    <property type="entry name" value="Cupredoxins"/>
    <property type="match status" value="3"/>
</dbReference>
<name>A0A2P4XQE9_9STRA</name>
<evidence type="ECO:0000256" key="3">
    <source>
        <dbReference type="ARBA" id="ARBA00023002"/>
    </source>
</evidence>
<reference evidence="7 8" key="1">
    <citation type="journal article" date="2017" name="Genome Biol. Evol.">
        <title>Phytophthora megakarya and P. palmivora, closely related causal agents of cacao black pod rot, underwent increases in genome sizes and gene numbers by different mechanisms.</title>
        <authorList>
            <person name="Ali S.S."/>
            <person name="Shao J."/>
            <person name="Lary D.J."/>
            <person name="Kronmiller B."/>
            <person name="Shen D."/>
            <person name="Strem M.D."/>
            <person name="Amoako-Attah I."/>
            <person name="Akrofi A.Y."/>
            <person name="Begoude B.A."/>
            <person name="Ten Hoopen G.M."/>
            <person name="Coulibaly K."/>
            <person name="Kebe B.I."/>
            <person name="Melnick R.L."/>
            <person name="Guiltinan M.J."/>
            <person name="Tyler B.M."/>
            <person name="Meinhardt L.W."/>
            <person name="Bailey B.A."/>
        </authorList>
    </citation>
    <scope>NUCLEOTIDE SEQUENCE [LARGE SCALE GENOMIC DNA]</scope>
    <source>
        <strain evidence="8">sbr112.9</strain>
    </source>
</reference>
<dbReference type="Pfam" id="PF00394">
    <property type="entry name" value="Cu-oxidase"/>
    <property type="match status" value="1"/>
</dbReference>
<dbReference type="OrthoDB" id="2121828at2759"/>
<dbReference type="InterPro" id="IPR001117">
    <property type="entry name" value="Cu-oxidase_2nd"/>
</dbReference>
<feature type="domain" description="Plastocyanin-like" evidence="5">
    <location>
        <begin position="296"/>
        <end position="406"/>
    </location>
</feature>
<accession>A0A2P4XQE9</accession>
<dbReference type="InterPro" id="IPR011707">
    <property type="entry name" value="Cu-oxidase-like_N"/>
</dbReference>
<dbReference type="Gene3D" id="2.60.40.420">
    <property type="entry name" value="Cupredoxins - blue copper proteins"/>
    <property type="match status" value="3"/>
</dbReference>
<dbReference type="InterPro" id="IPR033138">
    <property type="entry name" value="Cu_oxidase_CS"/>
</dbReference>
<evidence type="ECO:0000313" key="8">
    <source>
        <dbReference type="Proteomes" id="UP000237271"/>
    </source>
</evidence>
<evidence type="ECO:0000313" key="7">
    <source>
        <dbReference type="EMBL" id="POM67764.1"/>
    </source>
</evidence>
<dbReference type="Pfam" id="PF07732">
    <property type="entry name" value="Cu-oxidase_3"/>
    <property type="match status" value="1"/>
</dbReference>
<dbReference type="Pfam" id="PF07731">
    <property type="entry name" value="Cu-oxidase_2"/>
    <property type="match status" value="1"/>
</dbReference>
<keyword evidence="8" id="KW-1185">Reference proteome</keyword>
<dbReference type="FunFam" id="2.60.40.420:FF:000045">
    <property type="entry name" value="Laccase 2"/>
    <property type="match status" value="1"/>
</dbReference>
<protein>
    <recommendedName>
        <fullName evidence="9">Multicopper oxidase</fullName>
    </recommendedName>
</protein>
<dbReference type="CDD" id="cd04207">
    <property type="entry name" value="CuRO_3_LCC_like"/>
    <property type="match status" value="1"/>
</dbReference>
<organism evidence="7 8">
    <name type="scientific">Phytophthora palmivora</name>
    <dbReference type="NCBI Taxonomy" id="4796"/>
    <lineage>
        <taxon>Eukaryota</taxon>
        <taxon>Sar</taxon>
        <taxon>Stramenopiles</taxon>
        <taxon>Oomycota</taxon>
        <taxon>Peronosporomycetes</taxon>
        <taxon>Peronosporales</taxon>
        <taxon>Peronosporaceae</taxon>
        <taxon>Phytophthora</taxon>
    </lineage>
</organism>
<evidence type="ECO:0000256" key="2">
    <source>
        <dbReference type="ARBA" id="ARBA00022723"/>
    </source>
</evidence>
<sequence>MDGTSGITQCHIQPNASVTYTFTPDKAGTFWWHSHFSYQYAFGLRGPLIVHAPTDQLQSWEKNIDGEYTIQLADMYHATPGHVAPMWDTILINDLGRYNCTAAASHGYNDCSDDQPLSTFRFEQGKKYRLRVINMAALAPFVFSIDDHELQVIAADAELVEPTDLITNVTINAGQRYDLIVQAKSTTNGGPIGSFWMRATGLYGVPWTAASPETAGEGFNDVGLGIVHYEADAAIEPTSIAQAKMSTIGEFEYTPLNKTTLPKTPSDRTILKFDFASGLGYFSIDGSELNHFMVPDDPPLFSIANGSTTADLPTSINARAISFGDHVEAVLVNVMNDQHPFHMHSHTPWVIGSGTASLEDIQNNNLPAMNLDVRFNADNEGVWIMHCHIDWHLDGGLAMVFVEGEKEIQTAGLSAFSNNVLSVCGMKYTS</sequence>
<dbReference type="GO" id="GO:0016491">
    <property type="term" value="F:oxidoreductase activity"/>
    <property type="evidence" value="ECO:0007669"/>
    <property type="project" value="UniProtKB-KW"/>
</dbReference>
<evidence type="ECO:0000259" key="6">
    <source>
        <dbReference type="Pfam" id="PF07732"/>
    </source>
</evidence>
<evidence type="ECO:0008006" key="9">
    <source>
        <dbReference type="Google" id="ProtNLM"/>
    </source>
</evidence>
<dbReference type="PANTHER" id="PTHR11709:SF511">
    <property type="entry name" value="LACCASE"/>
    <property type="match status" value="1"/>
</dbReference>
<dbReference type="PANTHER" id="PTHR11709">
    <property type="entry name" value="MULTI-COPPER OXIDASE"/>
    <property type="match status" value="1"/>
</dbReference>
<evidence type="ECO:0000256" key="1">
    <source>
        <dbReference type="ARBA" id="ARBA00010609"/>
    </source>
</evidence>
<evidence type="ECO:0000259" key="4">
    <source>
        <dbReference type="Pfam" id="PF00394"/>
    </source>
</evidence>
<proteinExistence type="inferred from homology"/>
<dbReference type="InterPro" id="IPR045087">
    <property type="entry name" value="Cu-oxidase_fam"/>
</dbReference>
<dbReference type="InterPro" id="IPR011706">
    <property type="entry name" value="Cu-oxidase_C"/>
</dbReference>
<dbReference type="InterPro" id="IPR002355">
    <property type="entry name" value="Cu_oxidase_Cu_BS"/>
</dbReference>
<dbReference type="CDD" id="cd04205">
    <property type="entry name" value="CuRO_2_LCC_like"/>
    <property type="match status" value="1"/>
</dbReference>
<comment type="caution">
    <text evidence="7">The sequence shown here is derived from an EMBL/GenBank/DDBJ whole genome shotgun (WGS) entry which is preliminary data.</text>
</comment>
<dbReference type="AlphaFoldDB" id="A0A2P4XQE9"/>
<evidence type="ECO:0000259" key="5">
    <source>
        <dbReference type="Pfam" id="PF07731"/>
    </source>
</evidence>
<keyword evidence="3" id="KW-0560">Oxidoreductase</keyword>
<dbReference type="PROSITE" id="PS00080">
    <property type="entry name" value="MULTICOPPER_OXIDASE2"/>
    <property type="match status" value="1"/>
</dbReference>
<dbReference type="GO" id="GO:0005507">
    <property type="term" value="F:copper ion binding"/>
    <property type="evidence" value="ECO:0007669"/>
    <property type="project" value="InterPro"/>
</dbReference>
<dbReference type="PROSITE" id="PS00079">
    <property type="entry name" value="MULTICOPPER_OXIDASE1"/>
    <property type="match status" value="1"/>
</dbReference>
<dbReference type="InterPro" id="IPR008972">
    <property type="entry name" value="Cupredoxin"/>
</dbReference>
<comment type="similarity">
    <text evidence="1">Belongs to the multicopper oxidase family.</text>
</comment>
<feature type="domain" description="Plastocyanin-like" evidence="6">
    <location>
        <begin position="1"/>
        <end position="53"/>
    </location>
</feature>
<gene>
    <name evidence="7" type="ORF">PHPALM_16174</name>
</gene>
<feature type="domain" description="Plastocyanin-like" evidence="4">
    <location>
        <begin position="67"/>
        <end position="203"/>
    </location>
</feature>
<keyword evidence="2" id="KW-0479">Metal-binding</keyword>